<dbReference type="EMBL" id="JBHUER010000003">
    <property type="protein sequence ID" value="MFD1702381.1"/>
    <property type="molecule type" value="Genomic_DNA"/>
</dbReference>
<sequence length="69" mass="7312">MDRDVISQAHDWSIARHGGLTGLRDQSALESALAAAPAAEKIATFLALATGELSEEALADWLRARARPA</sequence>
<dbReference type="InterPro" id="IPR053737">
    <property type="entry name" value="Type_II_TA_Toxin"/>
</dbReference>
<reference evidence="2" key="1">
    <citation type="journal article" date="2019" name="Int. J. Syst. Evol. Microbiol.">
        <title>The Global Catalogue of Microorganisms (GCM) 10K type strain sequencing project: providing services to taxonomists for standard genome sequencing and annotation.</title>
        <authorList>
            <consortium name="The Broad Institute Genomics Platform"/>
            <consortium name="The Broad Institute Genome Sequencing Center for Infectious Disease"/>
            <person name="Wu L."/>
            <person name="Ma J."/>
        </authorList>
    </citation>
    <scope>NUCLEOTIDE SEQUENCE [LARGE SCALE GENOMIC DNA]</scope>
    <source>
        <strain evidence="2">KCTC 23707</strain>
    </source>
</reference>
<evidence type="ECO:0000313" key="2">
    <source>
        <dbReference type="Proteomes" id="UP001597308"/>
    </source>
</evidence>
<comment type="caution">
    <text evidence="1">The sequence shown here is derived from an EMBL/GenBank/DDBJ whole genome shotgun (WGS) entry which is preliminary data.</text>
</comment>
<dbReference type="Gene3D" id="1.20.120.1870">
    <property type="entry name" value="Fic/DOC protein, Fido domain"/>
    <property type="match status" value="1"/>
</dbReference>
<keyword evidence="2" id="KW-1185">Reference proteome</keyword>
<gene>
    <name evidence="1" type="ORF">ACFSCV_05115</name>
</gene>
<proteinExistence type="predicted"/>
<dbReference type="Proteomes" id="UP001597308">
    <property type="component" value="Unassembled WGS sequence"/>
</dbReference>
<protein>
    <recommendedName>
        <fullName evidence="3">Antitoxin VbhA domain-containing protein</fullName>
    </recommendedName>
</protein>
<organism evidence="1 2">
    <name type="scientific">Methylopila henanensis</name>
    <dbReference type="NCBI Taxonomy" id="873516"/>
    <lineage>
        <taxon>Bacteria</taxon>
        <taxon>Pseudomonadati</taxon>
        <taxon>Pseudomonadota</taxon>
        <taxon>Alphaproteobacteria</taxon>
        <taxon>Hyphomicrobiales</taxon>
        <taxon>Methylopilaceae</taxon>
        <taxon>Methylopila</taxon>
    </lineage>
</organism>
<evidence type="ECO:0000313" key="1">
    <source>
        <dbReference type="EMBL" id="MFD1702381.1"/>
    </source>
</evidence>
<evidence type="ECO:0008006" key="3">
    <source>
        <dbReference type="Google" id="ProtNLM"/>
    </source>
</evidence>
<name>A0ABW4K5K0_9HYPH</name>
<accession>A0ABW4K5K0</accession>
<dbReference type="RefSeq" id="WP_378797638.1">
    <property type="nucleotide sequence ID" value="NZ_JBHUER010000003.1"/>
</dbReference>